<name>A0A9W4X1N4_9GLOM</name>
<evidence type="ECO:0000313" key="1">
    <source>
        <dbReference type="EMBL" id="CAI2195525.1"/>
    </source>
</evidence>
<feature type="non-terminal residue" evidence="1">
    <location>
        <position position="1"/>
    </location>
</feature>
<protein>
    <submittedName>
        <fullName evidence="1">8515_t:CDS:1</fullName>
    </submittedName>
</protein>
<organism evidence="1 2">
    <name type="scientific">Funneliformis geosporum</name>
    <dbReference type="NCBI Taxonomy" id="1117311"/>
    <lineage>
        <taxon>Eukaryota</taxon>
        <taxon>Fungi</taxon>
        <taxon>Fungi incertae sedis</taxon>
        <taxon>Mucoromycota</taxon>
        <taxon>Glomeromycotina</taxon>
        <taxon>Glomeromycetes</taxon>
        <taxon>Glomerales</taxon>
        <taxon>Glomeraceae</taxon>
        <taxon>Funneliformis</taxon>
    </lineage>
</organism>
<dbReference type="EMBL" id="CAMKVN010012575">
    <property type="protein sequence ID" value="CAI2195525.1"/>
    <property type="molecule type" value="Genomic_DNA"/>
</dbReference>
<proteinExistence type="predicted"/>
<dbReference type="AlphaFoldDB" id="A0A9W4X1N4"/>
<gene>
    <name evidence="1" type="ORF">FWILDA_LOCUS17120</name>
</gene>
<reference evidence="1" key="1">
    <citation type="submission" date="2022-08" db="EMBL/GenBank/DDBJ databases">
        <authorList>
            <person name="Kallberg Y."/>
            <person name="Tangrot J."/>
            <person name="Rosling A."/>
        </authorList>
    </citation>
    <scope>NUCLEOTIDE SEQUENCE</scope>
    <source>
        <strain evidence="1">Wild A</strain>
    </source>
</reference>
<evidence type="ECO:0000313" key="2">
    <source>
        <dbReference type="Proteomes" id="UP001153678"/>
    </source>
</evidence>
<comment type="caution">
    <text evidence="1">The sequence shown here is derived from an EMBL/GenBank/DDBJ whole genome shotgun (WGS) entry which is preliminary data.</text>
</comment>
<sequence>VLMISAQVAKIIPHTIKIPAGSKWVKCAASPATFISYGIKLSGSDAIVDPTSYDGSTSALTNFKATVQGTGIYTYVKDALNEVLEASCRQAP</sequence>
<dbReference type="Proteomes" id="UP001153678">
    <property type="component" value="Unassembled WGS sequence"/>
</dbReference>
<feature type="non-terminal residue" evidence="1">
    <location>
        <position position="92"/>
    </location>
</feature>
<accession>A0A9W4X1N4</accession>
<keyword evidence="2" id="KW-1185">Reference proteome</keyword>